<evidence type="ECO:0000256" key="7">
    <source>
        <dbReference type="ARBA" id="ARBA00022840"/>
    </source>
</evidence>
<keyword evidence="6 8" id="KW-0418">Kinase</keyword>
<evidence type="ECO:0000256" key="2">
    <source>
        <dbReference type="ARBA" id="ARBA00022605"/>
    </source>
</evidence>
<dbReference type="InterPro" id="IPR002478">
    <property type="entry name" value="PUA"/>
</dbReference>
<dbReference type="PROSITE" id="PS50890">
    <property type="entry name" value="PUA"/>
    <property type="match status" value="1"/>
</dbReference>
<keyword evidence="11" id="KW-1185">Reference proteome</keyword>
<feature type="binding site" evidence="8">
    <location>
        <begin position="192"/>
        <end position="193"/>
    </location>
    <ligand>
        <name>ATP</name>
        <dbReference type="ChEBI" id="CHEBI:30616"/>
    </ligand>
</feature>
<dbReference type="InterPro" id="IPR036974">
    <property type="entry name" value="PUA_sf"/>
</dbReference>
<dbReference type="InterPro" id="IPR005715">
    <property type="entry name" value="Glu_5kinase/COase_Synthase"/>
</dbReference>
<evidence type="ECO:0000256" key="6">
    <source>
        <dbReference type="ARBA" id="ARBA00022777"/>
    </source>
</evidence>
<dbReference type="SUPFAM" id="SSF53633">
    <property type="entry name" value="Carbamate kinase-like"/>
    <property type="match status" value="1"/>
</dbReference>
<dbReference type="Pfam" id="PF00696">
    <property type="entry name" value="AA_kinase"/>
    <property type="match status" value="1"/>
</dbReference>
<feature type="binding site" evidence="8">
    <location>
        <position position="73"/>
    </location>
    <ligand>
        <name>substrate</name>
    </ligand>
</feature>
<dbReference type="Pfam" id="PF01472">
    <property type="entry name" value="PUA"/>
    <property type="match status" value="1"/>
</dbReference>
<comment type="pathway">
    <text evidence="8">Amino-acid biosynthesis; L-proline biosynthesis; L-glutamate 5-semialdehyde from L-glutamate: step 1/2.</text>
</comment>
<dbReference type="Gene3D" id="3.40.1160.10">
    <property type="entry name" value="Acetylglutamate kinase-like"/>
    <property type="match status" value="1"/>
</dbReference>
<feature type="binding site" evidence="8">
    <location>
        <position position="160"/>
    </location>
    <ligand>
        <name>substrate</name>
    </ligand>
</feature>
<dbReference type="PANTHER" id="PTHR43654:SF1">
    <property type="entry name" value="ISOPENTENYL PHOSPHATE KINASE"/>
    <property type="match status" value="1"/>
</dbReference>
<dbReference type="RefSeq" id="WP_344720997.1">
    <property type="nucleotide sequence ID" value="NZ_BAAAYG010000007.1"/>
</dbReference>
<gene>
    <name evidence="8 10" type="primary">proB</name>
    <name evidence="10" type="ORF">GCM10020260_20730</name>
</gene>
<reference evidence="11" key="1">
    <citation type="journal article" date="2019" name="Int. J. Syst. Evol. Microbiol.">
        <title>The Global Catalogue of Microorganisms (GCM) 10K type strain sequencing project: providing services to taxonomists for standard genome sequencing and annotation.</title>
        <authorList>
            <consortium name="The Broad Institute Genomics Platform"/>
            <consortium name="The Broad Institute Genome Sequencing Center for Infectious Disease"/>
            <person name="Wu L."/>
            <person name="Ma J."/>
        </authorList>
    </citation>
    <scope>NUCLEOTIDE SEQUENCE [LARGE SCALE GENOMIC DNA]</scope>
    <source>
        <strain evidence="11">JCM 11483</strain>
    </source>
</reference>
<dbReference type="SUPFAM" id="SSF88697">
    <property type="entry name" value="PUA domain-like"/>
    <property type="match status" value="1"/>
</dbReference>
<dbReference type="SMART" id="SM00359">
    <property type="entry name" value="PUA"/>
    <property type="match status" value="1"/>
</dbReference>
<comment type="caution">
    <text evidence="10">The sequence shown here is derived from an EMBL/GenBank/DDBJ whole genome shotgun (WGS) entry which is preliminary data.</text>
</comment>
<dbReference type="InterPro" id="IPR036393">
    <property type="entry name" value="AceGlu_kinase-like_sf"/>
</dbReference>
<feature type="binding site" evidence="8">
    <location>
        <position position="172"/>
    </location>
    <ligand>
        <name>substrate</name>
    </ligand>
</feature>
<evidence type="ECO:0000313" key="10">
    <source>
        <dbReference type="EMBL" id="GAA3286263.1"/>
    </source>
</evidence>
<feature type="domain" description="PUA" evidence="9">
    <location>
        <begin position="296"/>
        <end position="379"/>
    </location>
</feature>
<keyword evidence="7 8" id="KW-0067">ATP-binding</keyword>
<keyword evidence="5 8" id="KW-0547">Nucleotide-binding</keyword>
<evidence type="ECO:0000256" key="5">
    <source>
        <dbReference type="ARBA" id="ARBA00022741"/>
    </source>
</evidence>
<dbReference type="PIRSF" id="PIRSF000729">
    <property type="entry name" value="GK"/>
    <property type="match status" value="1"/>
</dbReference>
<dbReference type="InterPro" id="IPR001057">
    <property type="entry name" value="Glu/AcGlu_kinase"/>
</dbReference>
<sequence>MNAGGSDARTTGLTASVLTGQADIGRARRLVIKVGSSSLTTLDGGISVEALQRLVDDVQRLRARGTDVVLVSSGAIAAGLAPLGLSVRPHDLATQQAAAAVGQGMLLAHYTRAFAAHATTVSQVLLTVEDLIRRTHYTNALRAVEKLLSLGAVPVVNENDAVATHEIRFGDNDRLAALTANLVRADGLVLLSDVDALHDGPPDEGGRPIPCIDDAADLRGVTLGRRGKAGVGTGGMVTKVEAARITADNGIPAVLTSASQAGRLFAGETVGTFFTARGRRRGARSAWLAHLAHVKGRLTVDDGAVAAVVHRRRSLLAAGITAVTGEFEPSDPVEIAGPDGTVHARGLVAFSSVELPGMLGRSTTEIVRLYGEDHQREVVHADDMVRVAAGPAED</sequence>
<evidence type="ECO:0000256" key="3">
    <source>
        <dbReference type="ARBA" id="ARBA00022650"/>
    </source>
</evidence>
<dbReference type="InterPro" id="IPR015947">
    <property type="entry name" value="PUA-like_sf"/>
</dbReference>
<accession>A0ABP6RIH8</accession>
<dbReference type="EMBL" id="BAAAYG010000007">
    <property type="protein sequence ID" value="GAA3286263.1"/>
    <property type="molecule type" value="Genomic_DNA"/>
</dbReference>
<keyword evidence="2 8" id="KW-0028">Amino-acid biosynthesis</keyword>
<dbReference type="PANTHER" id="PTHR43654">
    <property type="entry name" value="GLUTAMATE 5-KINASE"/>
    <property type="match status" value="1"/>
</dbReference>
<dbReference type="PRINTS" id="PR00474">
    <property type="entry name" value="GLU5KINASE"/>
</dbReference>
<keyword evidence="1 8" id="KW-0963">Cytoplasm</keyword>
<evidence type="ECO:0000256" key="8">
    <source>
        <dbReference type="HAMAP-Rule" id="MF_00456"/>
    </source>
</evidence>
<dbReference type="Gene3D" id="2.30.130.10">
    <property type="entry name" value="PUA domain"/>
    <property type="match status" value="1"/>
</dbReference>
<protein>
    <recommendedName>
        <fullName evidence="8">Glutamate 5-kinase</fullName>
        <ecNumber evidence="8">2.7.2.11</ecNumber>
    </recommendedName>
    <alternativeName>
        <fullName evidence="8">Gamma-glutamyl kinase</fullName>
        <shortName evidence="8">GK</shortName>
    </alternativeName>
</protein>
<comment type="catalytic activity">
    <reaction evidence="8">
        <text>L-glutamate + ATP = L-glutamyl 5-phosphate + ADP</text>
        <dbReference type="Rhea" id="RHEA:14877"/>
        <dbReference type="ChEBI" id="CHEBI:29985"/>
        <dbReference type="ChEBI" id="CHEBI:30616"/>
        <dbReference type="ChEBI" id="CHEBI:58274"/>
        <dbReference type="ChEBI" id="CHEBI:456216"/>
        <dbReference type="EC" id="2.7.2.11"/>
    </reaction>
</comment>
<dbReference type="EC" id="2.7.2.11" evidence="8"/>
<organism evidence="10 11">
    <name type="scientific">Nesterenkonia halobia</name>
    <dbReference type="NCBI Taxonomy" id="37922"/>
    <lineage>
        <taxon>Bacteria</taxon>
        <taxon>Bacillati</taxon>
        <taxon>Actinomycetota</taxon>
        <taxon>Actinomycetes</taxon>
        <taxon>Micrococcales</taxon>
        <taxon>Micrococcaceae</taxon>
        <taxon>Nesterenkonia</taxon>
    </lineage>
</organism>
<evidence type="ECO:0000259" key="9">
    <source>
        <dbReference type="SMART" id="SM00359"/>
    </source>
</evidence>
<comment type="similarity">
    <text evidence="8">Belongs to the glutamate 5-kinase family.</text>
</comment>
<feature type="binding site" evidence="8">
    <location>
        <position position="33"/>
    </location>
    <ligand>
        <name>ATP</name>
        <dbReference type="ChEBI" id="CHEBI:30616"/>
    </ligand>
</feature>
<feature type="binding site" evidence="8">
    <location>
        <begin position="233"/>
        <end position="239"/>
    </location>
    <ligand>
        <name>ATP</name>
        <dbReference type="ChEBI" id="CHEBI:30616"/>
    </ligand>
</feature>
<dbReference type="HAMAP" id="MF_00456">
    <property type="entry name" value="ProB"/>
    <property type="match status" value="1"/>
</dbReference>
<keyword evidence="3 8" id="KW-0641">Proline biosynthesis</keyword>
<dbReference type="InterPro" id="IPR041739">
    <property type="entry name" value="G5K_ProB"/>
</dbReference>
<dbReference type="Proteomes" id="UP001501736">
    <property type="component" value="Unassembled WGS sequence"/>
</dbReference>
<dbReference type="CDD" id="cd21157">
    <property type="entry name" value="PUA_G5K"/>
    <property type="match status" value="1"/>
</dbReference>
<comment type="subcellular location">
    <subcellularLocation>
        <location evidence="8">Cytoplasm</location>
    </subcellularLocation>
</comment>
<dbReference type="CDD" id="cd04242">
    <property type="entry name" value="AAK_G5K_ProB"/>
    <property type="match status" value="1"/>
</dbReference>
<evidence type="ECO:0000256" key="1">
    <source>
        <dbReference type="ARBA" id="ARBA00022490"/>
    </source>
</evidence>
<evidence type="ECO:0000313" key="11">
    <source>
        <dbReference type="Proteomes" id="UP001501736"/>
    </source>
</evidence>
<name>A0ABP6RIH8_9MICC</name>
<dbReference type="InterPro" id="IPR011529">
    <property type="entry name" value="Glu_5kinase"/>
</dbReference>
<keyword evidence="4 8" id="KW-0808">Transferase</keyword>
<dbReference type="NCBIfam" id="TIGR01027">
    <property type="entry name" value="proB"/>
    <property type="match status" value="1"/>
</dbReference>
<dbReference type="InterPro" id="IPR001048">
    <property type="entry name" value="Asp/Glu/Uridylate_kinase"/>
</dbReference>
<comment type="function">
    <text evidence="8">Catalyzes the transfer of a phosphate group to glutamate to form L-glutamate 5-phosphate.</text>
</comment>
<proteinExistence type="inferred from homology"/>
<evidence type="ECO:0000256" key="4">
    <source>
        <dbReference type="ARBA" id="ARBA00022679"/>
    </source>
</evidence>